<dbReference type="Proteomes" id="UP000191672">
    <property type="component" value="Unassembled WGS sequence"/>
</dbReference>
<feature type="non-terminal residue" evidence="2">
    <location>
        <position position="276"/>
    </location>
</feature>
<dbReference type="InterPro" id="IPR036691">
    <property type="entry name" value="Endo/exonu/phosph_ase_sf"/>
</dbReference>
<dbReference type="GO" id="GO:0003824">
    <property type="term" value="F:catalytic activity"/>
    <property type="evidence" value="ECO:0007669"/>
    <property type="project" value="InterPro"/>
</dbReference>
<evidence type="ECO:0000313" key="2">
    <source>
        <dbReference type="EMBL" id="OQD78742.1"/>
    </source>
</evidence>
<reference evidence="3" key="1">
    <citation type="journal article" date="2017" name="Nat. Microbiol.">
        <title>Global analysis of biosynthetic gene clusters reveals vast potential of secondary metabolite production in Penicillium species.</title>
        <authorList>
            <person name="Nielsen J.C."/>
            <person name="Grijseels S."/>
            <person name="Prigent S."/>
            <person name="Ji B."/>
            <person name="Dainat J."/>
            <person name="Nielsen K.F."/>
            <person name="Frisvad J.C."/>
            <person name="Workman M."/>
            <person name="Nielsen J."/>
        </authorList>
    </citation>
    <scope>NUCLEOTIDE SEQUENCE [LARGE SCALE GENOMIC DNA]</scope>
    <source>
        <strain evidence="3">IBT 31811</strain>
    </source>
</reference>
<dbReference type="STRING" id="416450.A0A1V6PPY3"/>
<keyword evidence="3" id="KW-1185">Reference proteome</keyword>
<protein>
    <recommendedName>
        <fullName evidence="1">Endonuclease/exonuclease/phosphatase domain-containing protein</fullName>
    </recommendedName>
</protein>
<dbReference type="SUPFAM" id="SSF56219">
    <property type="entry name" value="DNase I-like"/>
    <property type="match status" value="1"/>
</dbReference>
<evidence type="ECO:0000259" key="1">
    <source>
        <dbReference type="Pfam" id="PF14529"/>
    </source>
</evidence>
<proteinExistence type="predicted"/>
<dbReference type="Gene3D" id="3.60.10.10">
    <property type="entry name" value="Endonuclease/exonuclease/phosphatase"/>
    <property type="match status" value="1"/>
</dbReference>
<evidence type="ECO:0000313" key="3">
    <source>
        <dbReference type="Proteomes" id="UP000191672"/>
    </source>
</evidence>
<dbReference type="InterPro" id="IPR005135">
    <property type="entry name" value="Endo/exonuclease/phosphatase"/>
</dbReference>
<accession>A0A1V6PPY3</accession>
<name>A0A1V6PPY3_9EURO</name>
<gene>
    <name evidence="2" type="ORF">PENANT_c085G00417</name>
</gene>
<dbReference type="AlphaFoldDB" id="A0A1V6PPY3"/>
<feature type="domain" description="Endonuclease/exonuclease/phosphatase" evidence="1">
    <location>
        <begin position="32"/>
        <end position="163"/>
    </location>
</feature>
<organism evidence="2 3">
    <name type="scientific">Penicillium antarcticum</name>
    <dbReference type="NCBI Taxonomy" id="416450"/>
    <lineage>
        <taxon>Eukaryota</taxon>
        <taxon>Fungi</taxon>
        <taxon>Dikarya</taxon>
        <taxon>Ascomycota</taxon>
        <taxon>Pezizomycotina</taxon>
        <taxon>Eurotiomycetes</taxon>
        <taxon>Eurotiomycetidae</taxon>
        <taxon>Eurotiales</taxon>
        <taxon>Aspergillaceae</taxon>
        <taxon>Penicillium</taxon>
    </lineage>
</organism>
<sequence length="276" mass="30527">MLWVNKDIEAEQVAIESPDLTAAIVRLPERLIFMASVYVEGGEASALEDACDHLRKAILKVRRDTGAVVDIMIMGDFNRHDQLWGGDEVSLGRQGEADPIIDLMIEFALSSLLKRCTKTWHGGGQSGDCESTIDLVLASDNLTDLMTKCVIHGTEHGSDHRTIETVFDASWSAPEHQERLLLKNAPWNEINARIASTLAATPSEGTVQQKADRLMSAVSDAVISLPIPDIYYMAGFMALDICPIVWNRSRQPLWAGFRIAQTDHRFKQIKLCPVSG</sequence>
<dbReference type="EMBL" id="MDYN01000085">
    <property type="protein sequence ID" value="OQD78742.1"/>
    <property type="molecule type" value="Genomic_DNA"/>
</dbReference>
<dbReference type="Pfam" id="PF14529">
    <property type="entry name" value="Exo_endo_phos_2"/>
    <property type="match status" value="1"/>
</dbReference>
<comment type="caution">
    <text evidence="2">The sequence shown here is derived from an EMBL/GenBank/DDBJ whole genome shotgun (WGS) entry which is preliminary data.</text>
</comment>